<dbReference type="Proteomes" id="UP000016934">
    <property type="component" value="Unassembled WGS sequence"/>
</dbReference>
<keyword evidence="2" id="KW-0812">Transmembrane</keyword>
<feature type="compositionally biased region" description="Low complexity" evidence="1">
    <location>
        <begin position="99"/>
        <end position="114"/>
    </location>
</feature>
<gene>
    <name evidence="3" type="ORF">COCSADRAFT_355105</name>
</gene>
<organism evidence="3 4">
    <name type="scientific">Cochliobolus sativus (strain ND90Pr / ATCC 201652)</name>
    <name type="common">Common root rot and spot blotch fungus</name>
    <name type="synonym">Bipolaris sorokiniana</name>
    <dbReference type="NCBI Taxonomy" id="665912"/>
    <lineage>
        <taxon>Eukaryota</taxon>
        <taxon>Fungi</taxon>
        <taxon>Dikarya</taxon>
        <taxon>Ascomycota</taxon>
        <taxon>Pezizomycotina</taxon>
        <taxon>Dothideomycetes</taxon>
        <taxon>Pleosporomycetidae</taxon>
        <taxon>Pleosporales</taxon>
        <taxon>Pleosporineae</taxon>
        <taxon>Pleosporaceae</taxon>
        <taxon>Bipolaris</taxon>
    </lineage>
</organism>
<dbReference type="HOGENOM" id="CLU_1906562_0_0_1"/>
<dbReference type="RefSeq" id="XP_007698828.1">
    <property type="nucleotide sequence ID" value="XM_007700638.1"/>
</dbReference>
<keyword evidence="4" id="KW-1185">Reference proteome</keyword>
<keyword evidence="2" id="KW-1133">Transmembrane helix</keyword>
<accession>M2SEQ7</accession>
<evidence type="ECO:0000313" key="4">
    <source>
        <dbReference type="Proteomes" id="UP000016934"/>
    </source>
</evidence>
<dbReference type="AlphaFoldDB" id="M2SEQ7"/>
<evidence type="ECO:0000256" key="2">
    <source>
        <dbReference type="SAM" id="Phobius"/>
    </source>
</evidence>
<reference evidence="4" key="2">
    <citation type="journal article" date="2013" name="PLoS Genet.">
        <title>Comparative genome structure, secondary metabolite, and effector coding capacity across Cochliobolus pathogens.</title>
        <authorList>
            <person name="Condon B.J."/>
            <person name="Leng Y."/>
            <person name="Wu D."/>
            <person name="Bushley K.E."/>
            <person name="Ohm R.A."/>
            <person name="Otillar R."/>
            <person name="Martin J."/>
            <person name="Schackwitz W."/>
            <person name="Grimwood J."/>
            <person name="MohdZainudin N."/>
            <person name="Xue C."/>
            <person name="Wang R."/>
            <person name="Manning V.A."/>
            <person name="Dhillon B."/>
            <person name="Tu Z.J."/>
            <person name="Steffenson B.J."/>
            <person name="Salamov A."/>
            <person name="Sun H."/>
            <person name="Lowry S."/>
            <person name="LaButti K."/>
            <person name="Han J."/>
            <person name="Copeland A."/>
            <person name="Lindquist E."/>
            <person name="Barry K."/>
            <person name="Schmutz J."/>
            <person name="Baker S.E."/>
            <person name="Ciuffetti L.M."/>
            <person name="Grigoriev I.V."/>
            <person name="Zhong S."/>
            <person name="Turgeon B.G."/>
        </authorList>
    </citation>
    <scope>NUCLEOTIDE SEQUENCE [LARGE SCALE GENOMIC DNA]</scope>
    <source>
        <strain evidence="4">ND90Pr / ATCC 201652</strain>
    </source>
</reference>
<feature type="transmembrane region" description="Helical" evidence="2">
    <location>
        <begin position="68"/>
        <end position="88"/>
    </location>
</feature>
<keyword evidence="2" id="KW-0472">Membrane</keyword>
<name>M2SEQ7_COCSN</name>
<dbReference type="EMBL" id="KB445641">
    <property type="protein sequence ID" value="EMD65773.1"/>
    <property type="molecule type" value="Genomic_DNA"/>
</dbReference>
<proteinExistence type="predicted"/>
<sequence>MAAHFSIHSDMRDIIIPGKNHMFNRNVGGDGCNNSTANPNFTSQNHNEGAHQDNNFSLKGFLKGHIEIVAIVALTFLGFLAITLFVLYRHAIFGTSNDSKSVITSSPTPKSISSQASRTIPPLPRLSQSPLVP</sequence>
<protein>
    <submittedName>
        <fullName evidence="3">Uncharacterized protein</fullName>
    </submittedName>
</protein>
<evidence type="ECO:0000313" key="3">
    <source>
        <dbReference type="EMBL" id="EMD65773.1"/>
    </source>
</evidence>
<dbReference type="KEGG" id="bsc:COCSADRAFT_355105"/>
<dbReference type="GeneID" id="19138337"/>
<feature type="region of interest" description="Disordered" evidence="1">
    <location>
        <begin position="97"/>
        <end position="133"/>
    </location>
</feature>
<reference evidence="3 4" key="1">
    <citation type="journal article" date="2012" name="PLoS Pathog.">
        <title>Diverse lifestyles and strategies of plant pathogenesis encoded in the genomes of eighteen Dothideomycetes fungi.</title>
        <authorList>
            <person name="Ohm R.A."/>
            <person name="Feau N."/>
            <person name="Henrissat B."/>
            <person name="Schoch C.L."/>
            <person name="Horwitz B.A."/>
            <person name="Barry K.W."/>
            <person name="Condon B.J."/>
            <person name="Copeland A.C."/>
            <person name="Dhillon B."/>
            <person name="Glaser F."/>
            <person name="Hesse C.N."/>
            <person name="Kosti I."/>
            <person name="LaButti K."/>
            <person name="Lindquist E.A."/>
            <person name="Lucas S."/>
            <person name="Salamov A.A."/>
            <person name="Bradshaw R.E."/>
            <person name="Ciuffetti L."/>
            <person name="Hamelin R.C."/>
            <person name="Kema G.H.J."/>
            <person name="Lawrence C."/>
            <person name="Scott J.A."/>
            <person name="Spatafora J.W."/>
            <person name="Turgeon B.G."/>
            <person name="de Wit P.J.G.M."/>
            <person name="Zhong S."/>
            <person name="Goodwin S.B."/>
            <person name="Grigoriev I.V."/>
        </authorList>
    </citation>
    <scope>NUCLEOTIDE SEQUENCE [LARGE SCALE GENOMIC DNA]</scope>
    <source>
        <strain evidence="4">ND90Pr / ATCC 201652</strain>
    </source>
</reference>
<evidence type="ECO:0000256" key="1">
    <source>
        <dbReference type="SAM" id="MobiDB-lite"/>
    </source>
</evidence>